<evidence type="ECO:0000313" key="1">
    <source>
        <dbReference type="EMBL" id="AGN70544.1"/>
    </source>
</evidence>
<dbReference type="EMBL" id="CP003422">
    <property type="protein sequence ID" value="AGN70544.1"/>
    <property type="molecule type" value="Genomic_DNA"/>
</dbReference>
<sequence>MGVFLTKADEFFLDPIYRNGFGGRIVLYWIGRPVS</sequence>
<evidence type="ECO:0000313" key="2">
    <source>
        <dbReference type="Proteomes" id="UP000007392"/>
    </source>
</evidence>
<dbReference type="KEGG" id="pmw:B2K_38285"/>
<reference evidence="1 2" key="1">
    <citation type="submission" date="2013-06" db="EMBL/GenBank/DDBJ databases">
        <title>Complete genome sequence of Paenibacillus mucilaginosus K02.</title>
        <authorList>
            <person name="Xiao B."/>
            <person name="Sun L."/>
            <person name="Xiao L."/>
            <person name="Lian B."/>
        </authorList>
    </citation>
    <scope>NUCLEOTIDE SEQUENCE [LARGE SCALE GENOMIC DNA]</scope>
    <source>
        <strain evidence="1 2">K02</strain>
    </source>
</reference>
<accession>R9UL37</accession>
<protein>
    <submittedName>
        <fullName evidence="1">Uncharacterized protein</fullName>
    </submittedName>
</protein>
<name>R9UL37_9BACL</name>
<gene>
    <name evidence="1" type="ORF">B2K_38285</name>
</gene>
<organism evidence="1 2">
    <name type="scientific">Paenibacillus mucilaginosus K02</name>
    <dbReference type="NCBI Taxonomy" id="997761"/>
    <lineage>
        <taxon>Bacteria</taxon>
        <taxon>Bacillati</taxon>
        <taxon>Bacillota</taxon>
        <taxon>Bacilli</taxon>
        <taxon>Bacillales</taxon>
        <taxon>Paenibacillaceae</taxon>
        <taxon>Paenibacillus</taxon>
    </lineage>
</organism>
<dbReference type="AlphaFoldDB" id="R9UL37"/>
<dbReference type="HOGENOM" id="CLU_3366207_0_0_9"/>
<dbReference type="Proteomes" id="UP000007392">
    <property type="component" value="Chromosome"/>
</dbReference>
<proteinExistence type="predicted"/>